<accession>A0A4U5ND62</accession>
<gene>
    <name evidence="1" type="ORF">L596_014881</name>
</gene>
<comment type="caution">
    <text evidence="1">The sequence shown here is derived from an EMBL/GenBank/DDBJ whole genome shotgun (WGS) entry which is preliminary data.</text>
</comment>
<dbReference type="Proteomes" id="UP000298663">
    <property type="component" value="Unassembled WGS sequence"/>
</dbReference>
<reference evidence="1 2" key="2">
    <citation type="journal article" date="2019" name="G3 (Bethesda)">
        <title>Hybrid Assembly of the Genome of the Entomopathogenic Nematode Steinernema carpocapsae Identifies the X-Chromosome.</title>
        <authorList>
            <person name="Serra L."/>
            <person name="Macchietto M."/>
            <person name="Macias-Munoz A."/>
            <person name="McGill C.J."/>
            <person name="Rodriguez I.M."/>
            <person name="Rodriguez B."/>
            <person name="Murad R."/>
            <person name="Mortazavi A."/>
        </authorList>
    </citation>
    <scope>NUCLEOTIDE SEQUENCE [LARGE SCALE GENOMIC DNA]</scope>
    <source>
        <strain evidence="1 2">ALL</strain>
    </source>
</reference>
<keyword evidence="2" id="KW-1185">Reference proteome</keyword>
<evidence type="ECO:0000313" key="2">
    <source>
        <dbReference type="Proteomes" id="UP000298663"/>
    </source>
</evidence>
<dbReference type="AlphaFoldDB" id="A0A4U5ND62"/>
<sequence length="83" mass="9906">MRNFKTEDRKYKYKSRVCPFEVRSTNSLIKSHPLTSQFNESFLVNSLKCHYLTLHTHSRIRNSKAFSIVTRPVVVRTYTIIRK</sequence>
<dbReference type="EMBL" id="AZBU02000004">
    <property type="protein sequence ID" value="TKR80897.1"/>
    <property type="molecule type" value="Genomic_DNA"/>
</dbReference>
<reference evidence="1 2" key="1">
    <citation type="journal article" date="2015" name="Genome Biol.">
        <title>Comparative genomics of Steinernema reveals deeply conserved gene regulatory networks.</title>
        <authorList>
            <person name="Dillman A.R."/>
            <person name="Macchietto M."/>
            <person name="Porter C.F."/>
            <person name="Rogers A."/>
            <person name="Williams B."/>
            <person name="Antoshechkin I."/>
            <person name="Lee M.M."/>
            <person name="Goodwin Z."/>
            <person name="Lu X."/>
            <person name="Lewis E.E."/>
            <person name="Goodrich-Blair H."/>
            <person name="Stock S.P."/>
            <person name="Adams B.J."/>
            <person name="Sternberg P.W."/>
            <person name="Mortazavi A."/>
        </authorList>
    </citation>
    <scope>NUCLEOTIDE SEQUENCE [LARGE SCALE GENOMIC DNA]</scope>
    <source>
        <strain evidence="1 2">ALL</strain>
    </source>
</reference>
<name>A0A4U5ND62_STECR</name>
<organism evidence="1 2">
    <name type="scientific">Steinernema carpocapsae</name>
    <name type="common">Entomopathogenic nematode</name>
    <dbReference type="NCBI Taxonomy" id="34508"/>
    <lineage>
        <taxon>Eukaryota</taxon>
        <taxon>Metazoa</taxon>
        <taxon>Ecdysozoa</taxon>
        <taxon>Nematoda</taxon>
        <taxon>Chromadorea</taxon>
        <taxon>Rhabditida</taxon>
        <taxon>Tylenchina</taxon>
        <taxon>Panagrolaimomorpha</taxon>
        <taxon>Strongyloidoidea</taxon>
        <taxon>Steinernematidae</taxon>
        <taxon>Steinernema</taxon>
    </lineage>
</organism>
<evidence type="ECO:0000313" key="1">
    <source>
        <dbReference type="EMBL" id="TKR80897.1"/>
    </source>
</evidence>
<proteinExistence type="predicted"/>
<protein>
    <submittedName>
        <fullName evidence="1">Uncharacterized protein</fullName>
    </submittedName>
</protein>